<comment type="caution">
    <text evidence="2">The sequence shown here is derived from an EMBL/GenBank/DDBJ whole genome shotgun (WGS) entry which is preliminary data.</text>
</comment>
<keyword evidence="1" id="KW-0472">Membrane</keyword>
<accession>U2E268</accession>
<evidence type="ECO:0000313" key="3">
    <source>
        <dbReference type="Proteomes" id="UP000006242"/>
    </source>
</evidence>
<dbReference type="AlphaFoldDB" id="U2E268"/>
<keyword evidence="1" id="KW-0812">Transmembrane</keyword>
<dbReference type="Proteomes" id="UP000006242">
    <property type="component" value="Unassembled WGS sequence"/>
</dbReference>
<organism evidence="2 3">
    <name type="scientific">Salinisphaera shabanensis E1L3A</name>
    <dbReference type="NCBI Taxonomy" id="1033802"/>
    <lineage>
        <taxon>Bacteria</taxon>
        <taxon>Pseudomonadati</taxon>
        <taxon>Pseudomonadota</taxon>
        <taxon>Gammaproteobacteria</taxon>
        <taxon>Salinisphaerales</taxon>
        <taxon>Salinisphaeraceae</taxon>
        <taxon>Salinisphaera</taxon>
    </lineage>
</organism>
<dbReference type="EMBL" id="AFNV02000025">
    <property type="protein sequence ID" value="ERJ17996.1"/>
    <property type="molecule type" value="Genomic_DNA"/>
</dbReference>
<sequence length="69" mass="7597">MDTGLERRNGRPLTASRVVDEVCRHPVITGAAVVGTAVVLGALLHYGPAPRRRRSLFERVRASLRSLFD</sequence>
<name>U2E268_9GAMM</name>
<reference evidence="2 3" key="1">
    <citation type="journal article" date="2011" name="J. Bacteriol.">
        <title>Genome sequence of Salinisphaera shabanensis, a gammaproteobacterium from the harsh, variable environment of the brine-seawater interface of the Shaban Deep in the Red Sea.</title>
        <authorList>
            <person name="Antunes A."/>
            <person name="Alam I."/>
            <person name="Bajic V.B."/>
            <person name="Stingl U."/>
        </authorList>
    </citation>
    <scope>NUCLEOTIDE SEQUENCE [LARGE SCALE GENOMIC DNA]</scope>
    <source>
        <strain evidence="2 3">E1L3A</strain>
    </source>
</reference>
<proteinExistence type="predicted"/>
<dbReference type="STRING" id="1033802.SSPSH_003220"/>
<gene>
    <name evidence="2" type="ORF">SSPSH_003220</name>
</gene>
<reference evidence="2 3" key="2">
    <citation type="journal article" date="2013" name="PLoS ONE">
        <title>INDIGO - INtegrated Data Warehouse of MIcrobial GenOmes with Examples from the Red Sea Extremophiles.</title>
        <authorList>
            <person name="Alam I."/>
            <person name="Antunes A."/>
            <person name="Kamau A.A."/>
            <person name="Ba Alawi W."/>
            <person name="Kalkatawi M."/>
            <person name="Stingl U."/>
            <person name="Bajic V.B."/>
        </authorList>
    </citation>
    <scope>NUCLEOTIDE SEQUENCE [LARGE SCALE GENOMIC DNA]</scope>
    <source>
        <strain evidence="2 3">E1L3A</strain>
    </source>
</reference>
<keyword evidence="1" id="KW-1133">Transmembrane helix</keyword>
<protein>
    <submittedName>
        <fullName evidence="2">Uncharacterized protein</fullName>
    </submittedName>
</protein>
<keyword evidence="3" id="KW-1185">Reference proteome</keyword>
<dbReference type="RefSeq" id="WP_006915308.1">
    <property type="nucleotide sequence ID" value="NZ_AFNV02000025.1"/>
</dbReference>
<feature type="transmembrane region" description="Helical" evidence="1">
    <location>
        <begin position="27"/>
        <end position="46"/>
    </location>
</feature>
<evidence type="ECO:0000256" key="1">
    <source>
        <dbReference type="SAM" id="Phobius"/>
    </source>
</evidence>
<evidence type="ECO:0000313" key="2">
    <source>
        <dbReference type="EMBL" id="ERJ17996.1"/>
    </source>
</evidence>